<accession>A0A1W6Z342</accession>
<sequence length="172" mass="19186">MTRARPASPACEILPITPSHIEGYRRALDEVARERRHLSFLKAPPLEQTRAFVMHNIARRHPHFVAVADREVVGWCDIVPLSQPGFTHTGVLGMGVRPDQRGRGVGKALMAAALDAADAIGLRRIELEVYASNRPARALYRSFGFVEEGIKRKGRYLDGAYEDVVMMALLRD</sequence>
<keyword evidence="2" id="KW-0012">Acyltransferase</keyword>
<evidence type="ECO:0000313" key="5">
    <source>
        <dbReference type="Proteomes" id="UP000194139"/>
    </source>
</evidence>
<dbReference type="InterPro" id="IPR050832">
    <property type="entry name" value="Bact_Acetyltransf"/>
</dbReference>
<evidence type="ECO:0000256" key="1">
    <source>
        <dbReference type="ARBA" id="ARBA00022679"/>
    </source>
</evidence>
<gene>
    <name evidence="4" type="ORF">CAL13_15995</name>
</gene>
<dbReference type="SUPFAM" id="SSF55729">
    <property type="entry name" value="Acyl-CoA N-acyltransferases (Nat)"/>
    <property type="match status" value="1"/>
</dbReference>
<reference evidence="4 5" key="1">
    <citation type="submission" date="2017-05" db="EMBL/GenBank/DDBJ databases">
        <title>Complete and WGS of Bordetella genogroups.</title>
        <authorList>
            <person name="Spilker T."/>
            <person name="LiPuma J."/>
        </authorList>
    </citation>
    <scope>NUCLEOTIDE SEQUENCE [LARGE SCALE GENOMIC DNA]</scope>
    <source>
        <strain evidence="4 5">AU17164</strain>
    </source>
</reference>
<dbReference type="PANTHER" id="PTHR43877">
    <property type="entry name" value="AMINOALKYLPHOSPHONATE N-ACETYLTRANSFERASE-RELATED-RELATED"/>
    <property type="match status" value="1"/>
</dbReference>
<keyword evidence="5" id="KW-1185">Reference proteome</keyword>
<feature type="domain" description="N-acetyltransferase" evidence="3">
    <location>
        <begin position="11"/>
        <end position="171"/>
    </location>
</feature>
<evidence type="ECO:0000256" key="2">
    <source>
        <dbReference type="ARBA" id="ARBA00023315"/>
    </source>
</evidence>
<dbReference type="EMBL" id="CP021109">
    <property type="protein sequence ID" value="ARP87539.1"/>
    <property type="molecule type" value="Genomic_DNA"/>
</dbReference>
<dbReference type="CDD" id="cd04301">
    <property type="entry name" value="NAT_SF"/>
    <property type="match status" value="1"/>
</dbReference>
<dbReference type="AlphaFoldDB" id="A0A1W6Z342"/>
<dbReference type="Pfam" id="PF00583">
    <property type="entry name" value="Acetyltransf_1"/>
    <property type="match status" value="1"/>
</dbReference>
<dbReference type="PROSITE" id="PS51186">
    <property type="entry name" value="GNAT"/>
    <property type="match status" value="1"/>
</dbReference>
<dbReference type="GO" id="GO:0016747">
    <property type="term" value="F:acyltransferase activity, transferring groups other than amino-acyl groups"/>
    <property type="evidence" value="ECO:0007669"/>
    <property type="project" value="InterPro"/>
</dbReference>
<proteinExistence type="predicted"/>
<dbReference type="InterPro" id="IPR000182">
    <property type="entry name" value="GNAT_dom"/>
</dbReference>
<dbReference type="InterPro" id="IPR016181">
    <property type="entry name" value="Acyl_CoA_acyltransferase"/>
</dbReference>
<keyword evidence="1" id="KW-0808">Transferase</keyword>
<dbReference type="RefSeq" id="WP_086072930.1">
    <property type="nucleotide sequence ID" value="NZ_CP021109.1"/>
</dbReference>
<evidence type="ECO:0000259" key="3">
    <source>
        <dbReference type="PROSITE" id="PS51186"/>
    </source>
</evidence>
<dbReference type="Proteomes" id="UP000194139">
    <property type="component" value="Chromosome"/>
</dbReference>
<name>A0A1W6Z342_9BORD</name>
<organism evidence="4 5">
    <name type="scientific">Bordetella genomosp. 9</name>
    <dbReference type="NCBI Taxonomy" id="1416803"/>
    <lineage>
        <taxon>Bacteria</taxon>
        <taxon>Pseudomonadati</taxon>
        <taxon>Pseudomonadota</taxon>
        <taxon>Betaproteobacteria</taxon>
        <taxon>Burkholderiales</taxon>
        <taxon>Alcaligenaceae</taxon>
        <taxon>Bordetella</taxon>
    </lineage>
</organism>
<dbReference type="Gene3D" id="3.40.630.30">
    <property type="match status" value="1"/>
</dbReference>
<dbReference type="PANTHER" id="PTHR43877:SF2">
    <property type="entry name" value="AMINOALKYLPHOSPHONATE N-ACETYLTRANSFERASE-RELATED"/>
    <property type="match status" value="1"/>
</dbReference>
<protein>
    <recommendedName>
        <fullName evidence="3">N-acetyltransferase domain-containing protein</fullName>
    </recommendedName>
</protein>
<evidence type="ECO:0000313" key="4">
    <source>
        <dbReference type="EMBL" id="ARP87539.1"/>
    </source>
</evidence>